<keyword evidence="3" id="KW-1185">Reference proteome</keyword>
<feature type="transmembrane region" description="Helical" evidence="1">
    <location>
        <begin position="12"/>
        <end position="43"/>
    </location>
</feature>
<dbReference type="EMBL" id="JBHMAH010000006">
    <property type="protein sequence ID" value="MFB9860029.1"/>
    <property type="molecule type" value="Genomic_DNA"/>
</dbReference>
<dbReference type="Proteomes" id="UP001589740">
    <property type="component" value="Unassembled WGS sequence"/>
</dbReference>
<reference evidence="2 3" key="1">
    <citation type="submission" date="2024-09" db="EMBL/GenBank/DDBJ databases">
        <authorList>
            <person name="Sun Q."/>
            <person name="Mori K."/>
        </authorList>
    </citation>
    <scope>NUCLEOTIDE SEQUENCE [LARGE SCALE GENOMIC DNA]</scope>
    <source>
        <strain evidence="2 3">JCM 12822</strain>
    </source>
</reference>
<feature type="transmembrane region" description="Helical" evidence="1">
    <location>
        <begin position="165"/>
        <end position="187"/>
    </location>
</feature>
<keyword evidence="1" id="KW-0812">Transmembrane</keyword>
<evidence type="ECO:0000256" key="1">
    <source>
        <dbReference type="SAM" id="Phobius"/>
    </source>
</evidence>
<proteinExistence type="predicted"/>
<sequence>MNRQVSMLQLMLVLFTVFVFITLTDISLLFGAVLLPFAAFFLVRLKRQSNYHFWLTFISFLIPAILLLSPDSWLWFVVLYIVATVLHRTLKNEDSQEVTLFYLTAALMISTIGGLNLLQGLGYIQPLSETYLNIRNWYIEQVEMYGSIASSALDSGLIQSTMDQLFINLPAHITILSFLIALYTVLMQRVLHASTDVKLWKYRSFKEWIFPRFVLHLFLILFIVSFFTTEGAAQSTIGNVMVVMEWALFLHGLSFLYFFFREKKLNKVLSIGLLVPFAILRPITLLIGIFEMIFRFRKLLLAKRK</sequence>
<comment type="caution">
    <text evidence="2">The sequence shown here is derived from an EMBL/GenBank/DDBJ whole genome shotgun (WGS) entry which is preliminary data.</text>
</comment>
<dbReference type="RefSeq" id="WP_380569644.1">
    <property type="nucleotide sequence ID" value="NZ_JBHMAH010000006.1"/>
</dbReference>
<feature type="transmembrane region" description="Helical" evidence="1">
    <location>
        <begin position="102"/>
        <end position="124"/>
    </location>
</feature>
<feature type="transmembrane region" description="Helical" evidence="1">
    <location>
        <begin position="208"/>
        <end position="228"/>
    </location>
</feature>
<feature type="transmembrane region" description="Helical" evidence="1">
    <location>
        <begin position="272"/>
        <end position="294"/>
    </location>
</feature>
<evidence type="ECO:0000313" key="3">
    <source>
        <dbReference type="Proteomes" id="UP001589740"/>
    </source>
</evidence>
<keyword evidence="1" id="KW-0472">Membrane</keyword>
<dbReference type="PANTHER" id="PTHR41324:SF1">
    <property type="entry name" value="DUF2232 DOMAIN-CONTAINING PROTEIN"/>
    <property type="match status" value="1"/>
</dbReference>
<keyword evidence="1" id="KW-1133">Transmembrane helix</keyword>
<feature type="transmembrane region" description="Helical" evidence="1">
    <location>
        <begin position="240"/>
        <end position="260"/>
    </location>
</feature>
<evidence type="ECO:0000313" key="2">
    <source>
        <dbReference type="EMBL" id="MFB9860029.1"/>
    </source>
</evidence>
<organism evidence="2 3">
    <name type="scientific">Salinicoccus siamensis</name>
    <dbReference type="NCBI Taxonomy" id="381830"/>
    <lineage>
        <taxon>Bacteria</taxon>
        <taxon>Bacillati</taxon>
        <taxon>Bacillota</taxon>
        <taxon>Bacilli</taxon>
        <taxon>Bacillales</taxon>
        <taxon>Staphylococcaceae</taxon>
        <taxon>Salinicoccus</taxon>
    </lineage>
</organism>
<dbReference type="InterPro" id="IPR018710">
    <property type="entry name" value="DUF2232"/>
</dbReference>
<name>A0ABV5Z3H8_9STAP</name>
<gene>
    <name evidence="2" type="ORF">ACFFLE_02760</name>
</gene>
<dbReference type="PANTHER" id="PTHR41324">
    <property type="entry name" value="MEMBRANE PROTEIN-RELATED"/>
    <property type="match status" value="1"/>
</dbReference>
<feature type="transmembrane region" description="Helical" evidence="1">
    <location>
        <begin position="50"/>
        <end position="67"/>
    </location>
</feature>
<accession>A0ABV5Z3H8</accession>
<protein>
    <submittedName>
        <fullName evidence="2">DUF2232 domain-containing protein</fullName>
    </submittedName>
</protein>
<dbReference type="Pfam" id="PF09991">
    <property type="entry name" value="DUF2232"/>
    <property type="match status" value="1"/>
</dbReference>